<dbReference type="GO" id="GO:0044550">
    <property type="term" value="P:secondary metabolite biosynthetic process"/>
    <property type="evidence" value="ECO:0007669"/>
    <property type="project" value="UniProtKB-ARBA"/>
</dbReference>
<dbReference type="Gene3D" id="3.40.50.980">
    <property type="match status" value="2"/>
</dbReference>
<dbReference type="Gene3D" id="3.30.559.10">
    <property type="entry name" value="Chloramphenicol acetyltransferase-like domain"/>
    <property type="match status" value="2"/>
</dbReference>
<dbReference type="Gene3D" id="3.30.559.30">
    <property type="entry name" value="Nonribosomal peptide synthetase, condensation domain"/>
    <property type="match status" value="1"/>
</dbReference>
<gene>
    <name evidence="6" type="ORF">DN069_18630</name>
</gene>
<dbReference type="NCBIfam" id="TIGR01733">
    <property type="entry name" value="AA-adenyl-dom"/>
    <property type="match status" value="1"/>
</dbReference>
<evidence type="ECO:0000313" key="6">
    <source>
        <dbReference type="EMBL" id="RAG84062.1"/>
    </source>
</evidence>
<feature type="domain" description="AMP-dependent synthetase/ligase" evidence="4">
    <location>
        <begin position="429"/>
        <end position="781"/>
    </location>
</feature>
<evidence type="ECO:0008006" key="8">
    <source>
        <dbReference type="Google" id="ProtNLM"/>
    </source>
</evidence>
<dbReference type="Proteomes" id="UP000248889">
    <property type="component" value="Unassembled WGS sequence"/>
</dbReference>
<dbReference type="PANTHER" id="PTHR45527:SF1">
    <property type="entry name" value="FATTY ACID SYNTHASE"/>
    <property type="match status" value="1"/>
</dbReference>
<dbReference type="InterPro" id="IPR045851">
    <property type="entry name" value="AMP-bd_C_sf"/>
</dbReference>
<dbReference type="PANTHER" id="PTHR45527">
    <property type="entry name" value="NONRIBOSOMAL PEPTIDE SYNTHETASE"/>
    <property type="match status" value="1"/>
</dbReference>
<dbReference type="GO" id="GO:0043041">
    <property type="term" value="P:amino acid activation for nonribosomal peptide biosynthetic process"/>
    <property type="evidence" value="ECO:0007669"/>
    <property type="project" value="TreeGrafter"/>
</dbReference>
<reference evidence="6 7" key="1">
    <citation type="submission" date="2018-06" db="EMBL/GenBank/DDBJ databases">
        <title>Streptacidiphilus pinicola sp. nov., isolated from pine grove soil.</title>
        <authorList>
            <person name="Roh S.G."/>
            <person name="Park S."/>
            <person name="Kim M.-K."/>
            <person name="Yun B.-R."/>
            <person name="Park J."/>
            <person name="Kim M.J."/>
            <person name="Kim Y.S."/>
            <person name="Kim S.B."/>
        </authorList>
    </citation>
    <scope>NUCLEOTIDE SEQUENCE [LARGE SCALE GENOMIC DNA]</scope>
    <source>
        <strain evidence="6 7">MMS16-CNU450</strain>
    </source>
</reference>
<name>A0A2X0IG99_9ACTN</name>
<evidence type="ECO:0000259" key="4">
    <source>
        <dbReference type="Pfam" id="PF00501"/>
    </source>
</evidence>
<dbReference type="SUPFAM" id="SSF47336">
    <property type="entry name" value="ACP-like"/>
    <property type="match status" value="1"/>
</dbReference>
<dbReference type="Gene3D" id="2.30.38.10">
    <property type="entry name" value="Luciferase, Domain 3"/>
    <property type="match status" value="1"/>
</dbReference>
<keyword evidence="7" id="KW-1185">Reference proteome</keyword>
<organism evidence="6 7">
    <name type="scientific">Streptacidiphilus pinicola</name>
    <dbReference type="NCBI Taxonomy" id="2219663"/>
    <lineage>
        <taxon>Bacteria</taxon>
        <taxon>Bacillati</taxon>
        <taxon>Actinomycetota</taxon>
        <taxon>Actinomycetes</taxon>
        <taxon>Kitasatosporales</taxon>
        <taxon>Streptomycetaceae</taxon>
        <taxon>Streptacidiphilus</taxon>
    </lineage>
</organism>
<accession>A0A2X0IG99</accession>
<dbReference type="FunFam" id="2.30.38.10:FF:000001">
    <property type="entry name" value="Non-ribosomal peptide synthetase PvdI"/>
    <property type="match status" value="1"/>
</dbReference>
<dbReference type="InterPro" id="IPR036736">
    <property type="entry name" value="ACP-like_sf"/>
</dbReference>
<dbReference type="RefSeq" id="WP_111502201.1">
    <property type="nucleotide sequence ID" value="NZ_QKYN01000072.1"/>
</dbReference>
<dbReference type="FunFam" id="3.30.300.30:FF:000010">
    <property type="entry name" value="Enterobactin synthetase component F"/>
    <property type="match status" value="1"/>
</dbReference>
<dbReference type="Gene3D" id="1.10.1200.10">
    <property type="entry name" value="ACP-like"/>
    <property type="match status" value="1"/>
</dbReference>
<dbReference type="SUPFAM" id="SSF52777">
    <property type="entry name" value="CoA-dependent acyltransferases"/>
    <property type="match status" value="3"/>
</dbReference>
<sequence>MKPLSPARTQRAFEALAGEGRPHHNVSAVRLPGRPVLPALEASVAELAARHPELRTTLHLGAEPALVTADERAVELVLAELPDDIAAFAARERERGQEQDGQRDDEPARPLRITALTTADAGWWLASTWSGVLLDDELHRGMISELLTRYRVLTADADPDQAGATAGTAPLSGADTAQDGLLATVGSLPPAFALLAAWARRDHDAGLRHSTTVDLGDVAAGLRALAAQADVRLASVLHAVHLRVLSTLTPETSFTTGIDLGGSAGLARALAVDAEGHVTLPDWTALVRAVDGLTASGQVCPPGLAGSAEWTPVDVVFRHRAEDDADDVAEGVAADAADRFDLVADGFGLAVTAIGATTLRLSAADRAADRAALERLAGLYRAVAAAMAHDPAGRADADLLPAPERELVVDTWNDTRAGYRDDLCVHQLFEQQVRRTPDHVAVVDAEGGTVSYRALNERANQLAHHLRDLGVGTETFVGICVEHSVEMLVGLLGILKAGGAYVPLDAEHPADRLACIVEDTAAPVVVTVSGLVDVLPPGEALAVQLDRDAELLATRPTTDPIPLTGPHNLIYAMFTSGSTGRPKGVLVTHRGVVNYLDWAVEGYGLPVGSQGAPMLGSIAFDLSVPNFFLPLIGGKDVTLLPTDRALDALAERLREPGDFSLLKITPAHLDVLRSQLPEPDSVHSVHTFVVGADEVKPETVMAWRRVAPGARIINEYGPTETVVGCSVYEAGPDFDPSAPVPIGHPIANTQMYVLDRFLNPAPIGAVGELFIGGDGVTRGYLHRPGLTAEKFVPDPFHPVPGSRMYRTGDLARFRPDGDIDFLGRIDHQVKVRGYRIELGEIEARLLLHPRVSEAVVAARTDAHGDRYLAAYVVGTDEDGPGAAELRPFLAEALPGYMVPAEYVLLPALPLSTAGKVDRRLLPDPAADRSGAELTAPGTPVEETLAQAWAEALGVPAVGVDQEGLPARAGLAGTLRMVELARRSGLRVPLGAAFRHGSVADLAAVLAAVLPSVGLGDLGAKRPGDEADAPEAAALPLTPAQHAVLAEPAAGGCTGVLVEAAAPLDPEALAEALRALVTRHPALRLRPDAESGLQHPVAEREAWSLTAVEVAAEEAVKAARAETEARGTSGPLLQAVLLGRTRLLLTAPRHTVDEPSWPLLLAELGLAEGLSGLAPAERSSAEGSVATGDYPGQVRALAERACGEEIVGQLPSWLADAGPVVPLPPDDARPAGVPVLSRTLTLDGAPSDAELLDALTRALGGAARVEVTRPGPLGHVGCLTTRFPVTLTTTESAAETLGRLPEGGRDHGPLLHLRGDRVSAVLAALPAPTVAFDASAPAASLWGAAELLGPDTARPPARPVELVRRPRAGRTELIWRIDGTRWAATTLDALVDRFLAELGVNAQPVR</sequence>
<protein>
    <recommendedName>
        <fullName evidence="8">Non-ribosomal peptide synthetase</fullName>
    </recommendedName>
</protein>
<dbReference type="OrthoDB" id="6297021at2"/>
<proteinExistence type="predicted"/>
<keyword evidence="3" id="KW-0597">Phosphoprotein</keyword>
<dbReference type="InterPro" id="IPR000873">
    <property type="entry name" value="AMP-dep_synth/lig_dom"/>
</dbReference>
<dbReference type="InterPro" id="IPR025110">
    <property type="entry name" value="AMP-bd_C"/>
</dbReference>
<dbReference type="GO" id="GO:0005737">
    <property type="term" value="C:cytoplasm"/>
    <property type="evidence" value="ECO:0007669"/>
    <property type="project" value="TreeGrafter"/>
</dbReference>
<dbReference type="InterPro" id="IPR023213">
    <property type="entry name" value="CAT-like_dom_sf"/>
</dbReference>
<evidence type="ECO:0000256" key="2">
    <source>
        <dbReference type="ARBA" id="ARBA00022450"/>
    </source>
</evidence>
<comment type="caution">
    <text evidence="6">The sequence shown here is derived from an EMBL/GenBank/DDBJ whole genome shotgun (WGS) entry which is preliminary data.</text>
</comment>
<dbReference type="SUPFAM" id="SSF56801">
    <property type="entry name" value="Acetyl-CoA synthetase-like"/>
    <property type="match status" value="1"/>
</dbReference>
<dbReference type="FunFam" id="3.40.50.12780:FF:000012">
    <property type="entry name" value="Non-ribosomal peptide synthetase"/>
    <property type="match status" value="1"/>
</dbReference>
<dbReference type="Gene3D" id="3.30.300.30">
    <property type="match status" value="1"/>
</dbReference>
<evidence type="ECO:0000259" key="5">
    <source>
        <dbReference type="Pfam" id="PF13193"/>
    </source>
</evidence>
<dbReference type="Pfam" id="PF13193">
    <property type="entry name" value="AMP-binding_C"/>
    <property type="match status" value="1"/>
</dbReference>
<feature type="domain" description="AMP-binding enzyme C-terminal" evidence="5">
    <location>
        <begin position="840"/>
        <end position="915"/>
    </location>
</feature>
<evidence type="ECO:0000256" key="1">
    <source>
        <dbReference type="ARBA" id="ARBA00001957"/>
    </source>
</evidence>
<dbReference type="GO" id="GO:0031177">
    <property type="term" value="F:phosphopantetheine binding"/>
    <property type="evidence" value="ECO:0007669"/>
    <property type="project" value="TreeGrafter"/>
</dbReference>
<evidence type="ECO:0000256" key="3">
    <source>
        <dbReference type="ARBA" id="ARBA00022553"/>
    </source>
</evidence>
<evidence type="ECO:0000313" key="7">
    <source>
        <dbReference type="Proteomes" id="UP000248889"/>
    </source>
</evidence>
<dbReference type="EMBL" id="QKYN01000072">
    <property type="protein sequence ID" value="RAG84062.1"/>
    <property type="molecule type" value="Genomic_DNA"/>
</dbReference>
<comment type="cofactor">
    <cofactor evidence="1">
        <name>pantetheine 4'-phosphate</name>
        <dbReference type="ChEBI" id="CHEBI:47942"/>
    </cofactor>
</comment>
<keyword evidence="2" id="KW-0596">Phosphopantetheine</keyword>
<dbReference type="InterPro" id="IPR010071">
    <property type="entry name" value="AA_adenyl_dom"/>
</dbReference>
<dbReference type="Pfam" id="PF00501">
    <property type="entry name" value="AMP-binding"/>
    <property type="match status" value="1"/>
</dbReference>
<dbReference type="FunFam" id="3.40.50.980:FF:000001">
    <property type="entry name" value="Non-ribosomal peptide synthetase"/>
    <property type="match status" value="1"/>
</dbReference>